<dbReference type="InterPro" id="IPR019811">
    <property type="entry name" value="HDH_CS"/>
</dbReference>
<comment type="caution">
    <text evidence="14">The sequence shown here is derived from an EMBL/GenBank/DDBJ whole genome shotgun (WGS) entry which is preliminary data.</text>
</comment>
<dbReference type="PANTHER" id="PTHR43331">
    <property type="entry name" value="HOMOSERINE DEHYDROGENASE"/>
    <property type="match status" value="1"/>
</dbReference>
<name>A0ABS6K7C6_9FIRM</name>
<feature type="domain" description="Homoserine dehydrogenase catalytic" evidence="12">
    <location>
        <begin position="132"/>
        <end position="310"/>
    </location>
</feature>
<evidence type="ECO:0000313" key="15">
    <source>
        <dbReference type="Proteomes" id="UP001314681"/>
    </source>
</evidence>
<evidence type="ECO:0000256" key="7">
    <source>
        <dbReference type="ARBA" id="ARBA00022697"/>
    </source>
</evidence>
<dbReference type="RefSeq" id="WP_238726770.1">
    <property type="nucleotide sequence ID" value="NZ_JAHQCX010000006.1"/>
</dbReference>
<evidence type="ECO:0000259" key="13">
    <source>
        <dbReference type="Pfam" id="PF03447"/>
    </source>
</evidence>
<dbReference type="Gene3D" id="3.40.50.720">
    <property type="entry name" value="NAD(P)-binding Rossmann-like Domain"/>
    <property type="match status" value="1"/>
</dbReference>
<dbReference type="Pfam" id="PF03447">
    <property type="entry name" value="NAD_binding_3"/>
    <property type="match status" value="1"/>
</dbReference>
<dbReference type="PIRSF" id="PIRSF000098">
    <property type="entry name" value="Homoser_dehydrog"/>
    <property type="match status" value="1"/>
</dbReference>
<evidence type="ECO:0000256" key="1">
    <source>
        <dbReference type="ARBA" id="ARBA00005056"/>
    </source>
</evidence>
<evidence type="ECO:0000256" key="4">
    <source>
        <dbReference type="ARBA" id="ARBA00013213"/>
    </source>
</evidence>
<dbReference type="EC" id="1.1.1.3" evidence="4 10"/>
<dbReference type="InterPro" id="IPR005106">
    <property type="entry name" value="Asp/hSer_DH_NAD-bd"/>
</dbReference>
<comment type="pathway">
    <text evidence="2 10">Amino-acid biosynthesis; L-methionine biosynthesis via de novo pathway; L-homoserine from L-aspartate: step 3/3.</text>
</comment>
<keyword evidence="6 10" id="KW-0028">Amino-acid biosynthesis</keyword>
<sequence length="407" mass="44512">MIKIAVLGYGTVGSGVVEVLDTNQSSIDQKAGQEIRVKYALDLRDFPGDPVEPVLVHDFETIVNDPEVKIVVEAMGGVEPAYTFSKRCLLAGKSVCTSNKELVAKHGAELLAIAKEKNINYLFEASVGGGIPIIRPLNSSLTADEFDEITGILNGTTNYIMTKMSEEGLEFDTVLKEAQDRGYAERNPEADVEGYDACRKIAILTSLAAGQQVDYQDIYTEGITKISVHDIAYAKQMGMVIKLLATSRKENGRFYSMVAPFLLNEDHPLYSVSGVFNAIFLHGNVLGDVMFYGSGAGKLPTASAVVSDVIDAAKHQERNIMVSWSSQKLELGDIADSRSKFFVRVSGSPDTDLGKIKEVFGDVKLVRVPEYKDEFGFVSGLMSEADYKKKAAEVPGILKRIRVEERI</sequence>
<evidence type="ECO:0000256" key="11">
    <source>
        <dbReference type="RuleBase" id="RU004171"/>
    </source>
</evidence>
<dbReference type="Gene3D" id="3.30.360.10">
    <property type="entry name" value="Dihydrodipicolinate Reductase, domain 2"/>
    <property type="match status" value="1"/>
</dbReference>
<comment type="pathway">
    <text evidence="1 10">Amino-acid biosynthesis; L-threonine biosynthesis; L-threonine from L-aspartate: step 3/5.</text>
</comment>
<evidence type="ECO:0000256" key="10">
    <source>
        <dbReference type="RuleBase" id="RU000579"/>
    </source>
</evidence>
<dbReference type="SUPFAM" id="SSF55347">
    <property type="entry name" value="Glyceraldehyde-3-phosphate dehydrogenase-like, C-terminal domain"/>
    <property type="match status" value="1"/>
</dbReference>
<reference evidence="14 15" key="1">
    <citation type="submission" date="2021-06" db="EMBL/GenBank/DDBJ databases">
        <title>Description of novel taxa of the family Lachnospiraceae.</title>
        <authorList>
            <person name="Chaplin A.V."/>
            <person name="Sokolova S.R."/>
            <person name="Pikina A.P."/>
            <person name="Korzhanova M."/>
            <person name="Belova V."/>
            <person name="Korostin D."/>
            <person name="Efimov B.A."/>
        </authorList>
    </citation>
    <scope>NUCLEOTIDE SEQUENCE [LARGE SCALE GENOMIC DNA]</scope>
    <source>
        <strain evidence="14 15">ASD4241</strain>
    </source>
</reference>
<evidence type="ECO:0000256" key="6">
    <source>
        <dbReference type="ARBA" id="ARBA00022605"/>
    </source>
</evidence>
<evidence type="ECO:0000256" key="8">
    <source>
        <dbReference type="ARBA" id="ARBA00023002"/>
    </source>
</evidence>
<keyword evidence="8 10" id="KW-0560">Oxidoreductase</keyword>
<gene>
    <name evidence="14" type="ORF">KTH90_10475</name>
</gene>
<keyword evidence="9 10" id="KW-0486">Methionine biosynthesis</keyword>
<evidence type="ECO:0000313" key="14">
    <source>
        <dbReference type="EMBL" id="MBU9726436.1"/>
    </source>
</evidence>
<dbReference type="Pfam" id="PF00742">
    <property type="entry name" value="Homoserine_dh"/>
    <property type="match status" value="1"/>
</dbReference>
<dbReference type="Proteomes" id="UP001314681">
    <property type="component" value="Unassembled WGS sequence"/>
</dbReference>
<evidence type="ECO:0000256" key="2">
    <source>
        <dbReference type="ARBA" id="ARBA00005062"/>
    </source>
</evidence>
<evidence type="ECO:0000256" key="3">
    <source>
        <dbReference type="ARBA" id="ARBA00006753"/>
    </source>
</evidence>
<accession>A0ABS6K7C6</accession>
<dbReference type="SUPFAM" id="SSF51735">
    <property type="entry name" value="NAD(P)-binding Rossmann-fold domains"/>
    <property type="match status" value="1"/>
</dbReference>
<dbReference type="InterPro" id="IPR016204">
    <property type="entry name" value="HDH"/>
</dbReference>
<proteinExistence type="inferred from homology"/>
<evidence type="ECO:0000256" key="9">
    <source>
        <dbReference type="ARBA" id="ARBA00023167"/>
    </source>
</evidence>
<dbReference type="Gene3D" id="3.30.70.260">
    <property type="match status" value="1"/>
</dbReference>
<keyword evidence="15" id="KW-1185">Reference proteome</keyword>
<evidence type="ECO:0000256" key="5">
    <source>
        <dbReference type="ARBA" id="ARBA00013376"/>
    </source>
</evidence>
<keyword evidence="10" id="KW-0521">NADP</keyword>
<dbReference type="PROSITE" id="PS01042">
    <property type="entry name" value="HOMOSER_DHGENASE"/>
    <property type="match status" value="1"/>
</dbReference>
<evidence type="ECO:0000259" key="12">
    <source>
        <dbReference type="Pfam" id="PF00742"/>
    </source>
</evidence>
<dbReference type="PANTHER" id="PTHR43331:SF1">
    <property type="entry name" value="HOMOSERINE DEHYDROGENASE"/>
    <property type="match status" value="1"/>
</dbReference>
<protein>
    <recommendedName>
        <fullName evidence="5 10">Homoserine dehydrogenase</fullName>
        <ecNumber evidence="4 10">1.1.1.3</ecNumber>
    </recommendedName>
</protein>
<dbReference type="EMBL" id="JAHQCX010000006">
    <property type="protein sequence ID" value="MBU9726436.1"/>
    <property type="molecule type" value="Genomic_DNA"/>
</dbReference>
<dbReference type="InterPro" id="IPR036291">
    <property type="entry name" value="NAD(P)-bd_dom_sf"/>
</dbReference>
<dbReference type="NCBIfam" id="NF004976">
    <property type="entry name" value="PRK06349.1"/>
    <property type="match status" value="1"/>
</dbReference>
<comment type="similarity">
    <text evidence="3 11">Belongs to the homoserine dehydrogenase family.</text>
</comment>
<dbReference type="InterPro" id="IPR001342">
    <property type="entry name" value="HDH_cat"/>
</dbReference>
<feature type="domain" description="Aspartate/homoserine dehydrogenase NAD-binding" evidence="13">
    <location>
        <begin position="8"/>
        <end position="124"/>
    </location>
</feature>
<organism evidence="14 15">
    <name type="scientific">Diplocloster modestus</name>
    <dbReference type="NCBI Taxonomy" id="2850322"/>
    <lineage>
        <taxon>Bacteria</taxon>
        <taxon>Bacillati</taxon>
        <taxon>Bacillota</taxon>
        <taxon>Clostridia</taxon>
        <taxon>Lachnospirales</taxon>
        <taxon>Lachnospiraceae</taxon>
        <taxon>Diplocloster</taxon>
    </lineage>
</organism>
<keyword evidence="7 10" id="KW-0791">Threonine biosynthesis</keyword>
<comment type="catalytic activity">
    <reaction evidence="10">
        <text>L-homoserine + NADP(+) = L-aspartate 4-semialdehyde + NADPH + H(+)</text>
        <dbReference type="Rhea" id="RHEA:15761"/>
        <dbReference type="ChEBI" id="CHEBI:15378"/>
        <dbReference type="ChEBI" id="CHEBI:57476"/>
        <dbReference type="ChEBI" id="CHEBI:57783"/>
        <dbReference type="ChEBI" id="CHEBI:58349"/>
        <dbReference type="ChEBI" id="CHEBI:537519"/>
        <dbReference type="EC" id="1.1.1.3"/>
    </reaction>
</comment>